<dbReference type="GO" id="GO:0003677">
    <property type="term" value="F:DNA binding"/>
    <property type="evidence" value="ECO:0007669"/>
    <property type="project" value="TreeGrafter"/>
</dbReference>
<evidence type="ECO:0000256" key="5">
    <source>
        <dbReference type="PIRSR" id="PIRSR602081-1"/>
    </source>
</evidence>
<evidence type="ECO:0000259" key="8">
    <source>
        <dbReference type="PROSITE" id="PS51645"/>
    </source>
</evidence>
<protein>
    <submittedName>
        <fullName evidence="9">Deoxyribodipyrimidine photo-lyase</fullName>
    </submittedName>
</protein>
<dbReference type="PROSITE" id="PS00691">
    <property type="entry name" value="DNA_PHOTOLYASES_1_2"/>
    <property type="match status" value="1"/>
</dbReference>
<accession>A0A917J6C4</accession>
<dbReference type="GO" id="GO:0006950">
    <property type="term" value="P:response to stress"/>
    <property type="evidence" value="ECO:0007669"/>
    <property type="project" value="UniProtKB-ARBA"/>
</dbReference>
<dbReference type="InterPro" id="IPR005101">
    <property type="entry name" value="Cryptochr/Photolyase_FAD-bd"/>
</dbReference>
<dbReference type="InterPro" id="IPR036134">
    <property type="entry name" value="Crypto/Photolyase_FAD-like_sf"/>
</dbReference>
<feature type="site" description="Electron transfer via tryptophanyl radical" evidence="6">
    <location>
        <position position="343"/>
    </location>
</feature>
<proteinExistence type="inferred from homology"/>
<feature type="binding site" evidence="5">
    <location>
        <position position="216"/>
    </location>
    <ligand>
        <name>FAD</name>
        <dbReference type="ChEBI" id="CHEBI:57692"/>
    </ligand>
</feature>
<reference evidence="9" key="1">
    <citation type="journal article" date="2014" name="Int. J. Syst. Evol. Microbiol.">
        <title>Complete genome sequence of Corynebacterium casei LMG S-19264T (=DSM 44701T), isolated from a smear-ripened cheese.</title>
        <authorList>
            <consortium name="US DOE Joint Genome Institute (JGI-PGF)"/>
            <person name="Walter F."/>
            <person name="Albersmeier A."/>
            <person name="Kalinowski J."/>
            <person name="Ruckert C."/>
        </authorList>
    </citation>
    <scope>NUCLEOTIDE SEQUENCE</scope>
    <source>
        <strain evidence="9">CCM 8711</strain>
    </source>
</reference>
<dbReference type="EMBL" id="BMDO01000001">
    <property type="protein sequence ID" value="GGI49494.1"/>
    <property type="molecule type" value="Genomic_DNA"/>
</dbReference>
<dbReference type="Gene3D" id="1.25.40.80">
    <property type="match status" value="1"/>
</dbReference>
<dbReference type="AlphaFoldDB" id="A0A917J6C4"/>
<dbReference type="PRINTS" id="PR00147">
    <property type="entry name" value="DNAPHOTLYASE"/>
</dbReference>
<evidence type="ECO:0000313" key="10">
    <source>
        <dbReference type="Proteomes" id="UP000662074"/>
    </source>
</evidence>
<dbReference type="InterPro" id="IPR018394">
    <property type="entry name" value="DNA_photolyase_1_CS_C"/>
</dbReference>
<dbReference type="SUPFAM" id="SSF48173">
    <property type="entry name" value="Cryptochrome/photolyase FAD-binding domain"/>
    <property type="match status" value="1"/>
</dbReference>
<dbReference type="Gene3D" id="3.40.50.620">
    <property type="entry name" value="HUPs"/>
    <property type="match status" value="1"/>
</dbReference>
<evidence type="ECO:0000256" key="7">
    <source>
        <dbReference type="RuleBase" id="RU004182"/>
    </source>
</evidence>
<feature type="site" description="Electron transfer via tryptophanyl radical" evidence="6">
    <location>
        <position position="366"/>
    </location>
</feature>
<dbReference type="InterPro" id="IPR006050">
    <property type="entry name" value="DNA_photolyase_N"/>
</dbReference>
<dbReference type="InterPro" id="IPR014729">
    <property type="entry name" value="Rossmann-like_a/b/a_fold"/>
</dbReference>
<dbReference type="GO" id="GO:0071949">
    <property type="term" value="F:FAD binding"/>
    <property type="evidence" value="ECO:0007669"/>
    <property type="project" value="TreeGrafter"/>
</dbReference>
<dbReference type="GO" id="GO:0003904">
    <property type="term" value="F:deoxyribodipyrimidine photo-lyase activity"/>
    <property type="evidence" value="ECO:0007669"/>
    <property type="project" value="TreeGrafter"/>
</dbReference>
<evidence type="ECO:0000256" key="4">
    <source>
        <dbReference type="ARBA" id="ARBA00022991"/>
    </source>
</evidence>
<dbReference type="GO" id="GO:0009416">
    <property type="term" value="P:response to light stimulus"/>
    <property type="evidence" value="ECO:0007669"/>
    <property type="project" value="TreeGrafter"/>
</dbReference>
<dbReference type="InterPro" id="IPR036155">
    <property type="entry name" value="Crypto/Photolyase_N_sf"/>
</dbReference>
<dbReference type="PANTHER" id="PTHR11455:SF9">
    <property type="entry name" value="CRYPTOCHROME CIRCADIAN CLOCK 5 ISOFORM X1"/>
    <property type="match status" value="1"/>
</dbReference>
<dbReference type="PANTHER" id="PTHR11455">
    <property type="entry name" value="CRYPTOCHROME"/>
    <property type="match status" value="1"/>
</dbReference>
<dbReference type="SUPFAM" id="SSF52425">
    <property type="entry name" value="Cryptochrome/photolyase, N-terminal domain"/>
    <property type="match status" value="1"/>
</dbReference>
<dbReference type="GO" id="GO:0006139">
    <property type="term" value="P:nucleobase-containing compound metabolic process"/>
    <property type="evidence" value="ECO:0007669"/>
    <property type="project" value="UniProtKB-ARBA"/>
</dbReference>
<evidence type="ECO:0000256" key="6">
    <source>
        <dbReference type="PIRSR" id="PIRSR602081-2"/>
    </source>
</evidence>
<dbReference type="PROSITE" id="PS51645">
    <property type="entry name" value="PHR_CRY_ALPHA_BETA"/>
    <property type="match status" value="1"/>
</dbReference>
<sequence length="435" mass="51631">MDRKAPVTLFWFRRDLRLHDNAGLYHALKGPNPVLCMFIFDRDILDILEDKDDARVTFIYNTIDKLSQELQEHKSSLLIKYDKPEQAWKEILQEYNVAAVYTNRDYEPYAKQRDGEIGEMLNAKGIDFKTFKDQIIFERDEVVKDDKKPYTVFTPYKKKWMKKVNEFYLKAYPTEKYFKNLYTTKPLKGVSLKEMGFTKSEIEFPKTEYEHIIDDYAQNRNFPAKKGTSHIGLHLRFGTISIRDAARNSFEREQTWLGELIWREFYMMALDHFPDTANHAYRPAYDRMEWRNNETEFEAWCEGKTGYPLVDAGMRELNATGFMHNRVRMVAASFMVKHLLIDWRWGEHYFGRKLLDYEASTNIGSWQWVAGSGTDVMPYFRIFNPEAQLKKFDLKMEYVKKWVPEYGTSQYPKPIIDNKTGKERALKAYKTALAR</sequence>
<feature type="binding site" evidence="5">
    <location>
        <begin position="259"/>
        <end position="266"/>
    </location>
    <ligand>
        <name>FAD</name>
        <dbReference type="ChEBI" id="CHEBI:57692"/>
    </ligand>
</feature>
<comment type="similarity">
    <text evidence="7">Belongs to the DNA photolyase family.</text>
</comment>
<organism evidence="9 10">
    <name type="scientific">Mucilaginibacter galii</name>
    <dbReference type="NCBI Taxonomy" id="2005073"/>
    <lineage>
        <taxon>Bacteria</taxon>
        <taxon>Pseudomonadati</taxon>
        <taxon>Bacteroidota</taxon>
        <taxon>Sphingobacteriia</taxon>
        <taxon>Sphingobacteriales</taxon>
        <taxon>Sphingobacteriaceae</taxon>
        <taxon>Mucilaginibacter</taxon>
    </lineage>
</organism>
<keyword evidence="4 7" id="KW-0157">Chromophore</keyword>
<keyword evidence="2 5" id="KW-0285">Flavoprotein</keyword>
<gene>
    <name evidence="9" type="primary">phrB1</name>
    <name evidence="9" type="ORF">GCM10011425_07060</name>
</gene>
<comment type="cofactor">
    <cofactor evidence="5">
        <name>FAD</name>
        <dbReference type="ChEBI" id="CHEBI:57692"/>
    </cofactor>
    <text evidence="5">Binds 1 FAD per subunit.</text>
</comment>
<evidence type="ECO:0000313" key="9">
    <source>
        <dbReference type="EMBL" id="GGI49494.1"/>
    </source>
</evidence>
<evidence type="ECO:0000256" key="1">
    <source>
        <dbReference type="ARBA" id="ARBA00001932"/>
    </source>
</evidence>
<dbReference type="Gene3D" id="1.10.579.10">
    <property type="entry name" value="DNA Cyclobutane Dipyrimidine Photolyase, subunit A, domain 3"/>
    <property type="match status" value="1"/>
</dbReference>
<comment type="caution">
    <text evidence="9">The sequence shown here is derived from an EMBL/GenBank/DDBJ whole genome shotgun (WGS) entry which is preliminary data.</text>
</comment>
<dbReference type="InterPro" id="IPR002081">
    <property type="entry name" value="Cryptochrome/DNA_photolyase_1"/>
</dbReference>
<evidence type="ECO:0000256" key="3">
    <source>
        <dbReference type="ARBA" id="ARBA00022827"/>
    </source>
</evidence>
<evidence type="ECO:0000256" key="2">
    <source>
        <dbReference type="ARBA" id="ARBA00022630"/>
    </source>
</evidence>
<keyword evidence="10" id="KW-1185">Reference proteome</keyword>
<dbReference type="RefSeq" id="WP_188413818.1">
    <property type="nucleotide sequence ID" value="NZ_BMDO01000001.1"/>
</dbReference>
<dbReference type="Pfam" id="PF00875">
    <property type="entry name" value="DNA_photolyase"/>
    <property type="match status" value="1"/>
</dbReference>
<dbReference type="PROSITE" id="PS00394">
    <property type="entry name" value="DNA_PHOTOLYASES_1_1"/>
    <property type="match status" value="1"/>
</dbReference>
<dbReference type="Proteomes" id="UP000662074">
    <property type="component" value="Unassembled WGS sequence"/>
</dbReference>
<reference evidence="9" key="2">
    <citation type="submission" date="2020-09" db="EMBL/GenBank/DDBJ databases">
        <authorList>
            <person name="Sun Q."/>
            <person name="Sedlacek I."/>
        </authorList>
    </citation>
    <scope>NUCLEOTIDE SEQUENCE</scope>
    <source>
        <strain evidence="9">CCM 8711</strain>
    </source>
</reference>
<comment type="cofactor">
    <cofactor evidence="1">
        <name>(6R)-5,10-methylene-5,6,7,8-tetrahydrofolate</name>
        <dbReference type="ChEBI" id="CHEBI:15636"/>
    </cofactor>
</comment>
<feature type="site" description="Electron transfer via tryptophanyl radical" evidence="6">
    <location>
        <position position="290"/>
    </location>
</feature>
<keyword evidence="3 5" id="KW-0274">FAD</keyword>
<feature type="domain" description="Photolyase/cryptochrome alpha/beta" evidence="8">
    <location>
        <begin position="6"/>
        <end position="136"/>
    </location>
</feature>
<name>A0A917J6C4_9SPHI</name>
<feature type="binding site" evidence="5">
    <location>
        <position position="256"/>
    </location>
    <ligand>
        <name>FAD</name>
        <dbReference type="ChEBI" id="CHEBI:57692"/>
    </ligand>
</feature>
<dbReference type="Pfam" id="PF03441">
    <property type="entry name" value="FAD_binding_7"/>
    <property type="match status" value="1"/>
</dbReference>